<comment type="similarity">
    <text evidence="7">Belongs to the YfgM family.</text>
</comment>
<comment type="caution">
    <text evidence="11">The sequence shown here is derived from an EMBL/GenBank/DDBJ whole genome shotgun (WGS) entry which is preliminary data.</text>
</comment>
<evidence type="ECO:0000256" key="8">
    <source>
        <dbReference type="ARBA" id="ARBA00024235"/>
    </source>
</evidence>
<keyword evidence="5 9" id="KW-0472">Membrane</keyword>
<organism evidence="11 12">
    <name type="scientific">Rhodoferax lacus</name>
    <dbReference type="NCBI Taxonomy" id="2184758"/>
    <lineage>
        <taxon>Bacteria</taxon>
        <taxon>Pseudomonadati</taxon>
        <taxon>Pseudomonadota</taxon>
        <taxon>Betaproteobacteria</taxon>
        <taxon>Burkholderiales</taxon>
        <taxon>Comamonadaceae</taxon>
        <taxon>Rhodoferax</taxon>
    </lineage>
</organism>
<dbReference type="PIRSF" id="PIRSF006170">
    <property type="entry name" value="YfgM"/>
    <property type="match status" value="1"/>
</dbReference>
<dbReference type="Gene3D" id="1.25.40.10">
    <property type="entry name" value="Tetratricopeptide repeat domain"/>
    <property type="match status" value="1"/>
</dbReference>
<evidence type="ECO:0000256" key="6">
    <source>
        <dbReference type="ARBA" id="ARBA00023186"/>
    </source>
</evidence>
<dbReference type="EMBL" id="QFZK01000001">
    <property type="protein sequence ID" value="RFO98489.1"/>
    <property type="molecule type" value="Genomic_DNA"/>
</dbReference>
<keyword evidence="3 9" id="KW-0812">Transmembrane</keyword>
<dbReference type="AlphaFoldDB" id="A0A3E1RGJ7"/>
<evidence type="ECO:0000256" key="4">
    <source>
        <dbReference type="ARBA" id="ARBA00022989"/>
    </source>
</evidence>
<gene>
    <name evidence="11" type="ORF">DIC66_00945</name>
</gene>
<keyword evidence="6" id="KW-0143">Chaperone</keyword>
<dbReference type="InterPro" id="IPR026039">
    <property type="entry name" value="YfgM"/>
</dbReference>
<evidence type="ECO:0000256" key="5">
    <source>
        <dbReference type="ARBA" id="ARBA00023136"/>
    </source>
</evidence>
<evidence type="ECO:0000313" key="11">
    <source>
        <dbReference type="EMBL" id="RFO98489.1"/>
    </source>
</evidence>
<feature type="transmembrane region" description="Helical" evidence="9">
    <location>
        <begin position="23"/>
        <end position="41"/>
    </location>
</feature>
<dbReference type="OrthoDB" id="8521102at2"/>
<sequence>MAKHLDLEEQEQLDEIKHFWKQYGNAITWVLIAVLGAYAAWNGYQYWQRSQASQAAAMYDEVEKVSREGDADKLQRAFDDMKSRFASTAYAPQAGLLVAKTLYESGKVDGAKAALTWVAEKSADAGYASVGRLRLAGLLMDSKAYDEALKVLDTGMTEEFAALQADRRGDILLAQGKKPEAKEQYLKAFKAFDDRTDYRRLVMVKLNSLGVDPLADAAAPVAADKGAASK</sequence>
<evidence type="ECO:0000259" key="10">
    <source>
        <dbReference type="Pfam" id="PF09976"/>
    </source>
</evidence>
<evidence type="ECO:0000256" key="3">
    <source>
        <dbReference type="ARBA" id="ARBA00022692"/>
    </source>
</evidence>
<dbReference type="RefSeq" id="WP_117173142.1">
    <property type="nucleotide sequence ID" value="NZ_QFZK01000001.1"/>
</dbReference>
<feature type="domain" description="Ancillary SecYEG translocon subunit/Cell division coordinator CpoB TPR" evidence="10">
    <location>
        <begin position="17"/>
        <end position="210"/>
    </location>
</feature>
<dbReference type="PANTHER" id="PTHR38035:SF1">
    <property type="entry name" value="ANCILLARY SECYEG TRANSLOCON SUBUNIT"/>
    <property type="match status" value="1"/>
</dbReference>
<evidence type="ECO:0000256" key="9">
    <source>
        <dbReference type="SAM" id="Phobius"/>
    </source>
</evidence>
<evidence type="ECO:0000313" key="12">
    <source>
        <dbReference type="Proteomes" id="UP000260665"/>
    </source>
</evidence>
<evidence type="ECO:0000256" key="2">
    <source>
        <dbReference type="ARBA" id="ARBA00022475"/>
    </source>
</evidence>
<keyword evidence="12" id="KW-1185">Reference proteome</keyword>
<name>A0A3E1RGJ7_9BURK</name>
<dbReference type="PANTHER" id="PTHR38035">
    <property type="entry name" value="UPF0070 PROTEIN YFGM"/>
    <property type="match status" value="1"/>
</dbReference>
<dbReference type="GO" id="GO:0044877">
    <property type="term" value="F:protein-containing complex binding"/>
    <property type="evidence" value="ECO:0007669"/>
    <property type="project" value="InterPro"/>
</dbReference>
<keyword evidence="2" id="KW-1003">Cell membrane</keyword>
<dbReference type="InterPro" id="IPR018704">
    <property type="entry name" value="SecYEG/CpoB_TPR"/>
</dbReference>
<comment type="subcellular location">
    <subcellularLocation>
        <location evidence="1">Cell membrane</location>
        <topology evidence="1">Single-pass type II membrane protein</topology>
    </subcellularLocation>
</comment>
<dbReference type="Proteomes" id="UP000260665">
    <property type="component" value="Unassembled WGS sequence"/>
</dbReference>
<keyword evidence="4 9" id="KW-1133">Transmembrane helix</keyword>
<reference evidence="11 12" key="1">
    <citation type="submission" date="2018-05" db="EMBL/GenBank/DDBJ databases">
        <title>Rhodoferax soyangensis sp.nov., isolated from an oligotrophic freshwater lake.</title>
        <authorList>
            <person name="Park M."/>
        </authorList>
    </citation>
    <scope>NUCLEOTIDE SEQUENCE [LARGE SCALE GENOMIC DNA]</scope>
    <source>
        <strain evidence="11 12">IMCC26218</strain>
    </source>
</reference>
<protein>
    <recommendedName>
        <fullName evidence="8">Ancillary SecYEG translocon subunit</fullName>
    </recommendedName>
</protein>
<dbReference type="Pfam" id="PF09976">
    <property type="entry name" value="TPR_21"/>
    <property type="match status" value="1"/>
</dbReference>
<dbReference type="GO" id="GO:0005886">
    <property type="term" value="C:plasma membrane"/>
    <property type="evidence" value="ECO:0007669"/>
    <property type="project" value="UniProtKB-SubCell"/>
</dbReference>
<accession>A0A3E1RGJ7</accession>
<dbReference type="SUPFAM" id="SSF48452">
    <property type="entry name" value="TPR-like"/>
    <property type="match status" value="1"/>
</dbReference>
<evidence type="ECO:0000256" key="1">
    <source>
        <dbReference type="ARBA" id="ARBA00004401"/>
    </source>
</evidence>
<proteinExistence type="inferred from homology"/>
<evidence type="ECO:0000256" key="7">
    <source>
        <dbReference type="ARBA" id="ARBA00024197"/>
    </source>
</evidence>
<dbReference type="InterPro" id="IPR011990">
    <property type="entry name" value="TPR-like_helical_dom_sf"/>
</dbReference>